<feature type="transmembrane region" description="Helical" evidence="10">
    <location>
        <begin position="179"/>
        <end position="196"/>
    </location>
</feature>
<dbReference type="GO" id="GO:0015189">
    <property type="term" value="F:L-lysine transmembrane transporter activity"/>
    <property type="evidence" value="ECO:0007669"/>
    <property type="project" value="TreeGrafter"/>
</dbReference>
<keyword evidence="13" id="KW-1185">Reference proteome</keyword>
<organism evidence="12 13">
    <name type="scientific">Tilletia horrida</name>
    <dbReference type="NCBI Taxonomy" id="155126"/>
    <lineage>
        <taxon>Eukaryota</taxon>
        <taxon>Fungi</taxon>
        <taxon>Dikarya</taxon>
        <taxon>Basidiomycota</taxon>
        <taxon>Ustilaginomycotina</taxon>
        <taxon>Exobasidiomycetes</taxon>
        <taxon>Tilletiales</taxon>
        <taxon>Tilletiaceae</taxon>
        <taxon>Tilletia</taxon>
    </lineage>
</organism>
<evidence type="ECO:0000256" key="4">
    <source>
        <dbReference type="ARBA" id="ARBA00022554"/>
    </source>
</evidence>
<comment type="caution">
    <text evidence="12">The sequence shown here is derived from an EMBL/GenBank/DDBJ whole genome shotgun (WGS) entry which is preliminary data.</text>
</comment>
<dbReference type="GO" id="GO:0005290">
    <property type="term" value="F:L-histidine transmembrane transporter activity"/>
    <property type="evidence" value="ECO:0007669"/>
    <property type="project" value="TreeGrafter"/>
</dbReference>
<feature type="transmembrane region" description="Helical" evidence="10">
    <location>
        <begin position="208"/>
        <end position="229"/>
    </location>
</feature>
<evidence type="ECO:0000256" key="10">
    <source>
        <dbReference type="SAM" id="Phobius"/>
    </source>
</evidence>
<comment type="subcellular location">
    <subcellularLocation>
        <location evidence="1">Vacuole membrane</location>
        <topology evidence="1">Multi-pass membrane protein</topology>
    </subcellularLocation>
</comment>
<feature type="domain" description="Amino acid transporter transmembrane" evidence="11">
    <location>
        <begin position="51"/>
        <end position="554"/>
    </location>
</feature>
<evidence type="ECO:0000256" key="2">
    <source>
        <dbReference type="ARBA" id="ARBA00008066"/>
    </source>
</evidence>
<dbReference type="GO" id="GO:0000329">
    <property type="term" value="C:fungal-type vacuole membrane"/>
    <property type="evidence" value="ECO:0007669"/>
    <property type="project" value="TreeGrafter"/>
</dbReference>
<comment type="similarity">
    <text evidence="2">Belongs to the amino acid/polyamine transporter 2 family.</text>
</comment>
<feature type="region of interest" description="Disordered" evidence="9">
    <location>
        <begin position="1"/>
        <end position="46"/>
    </location>
</feature>
<feature type="transmembrane region" description="Helical" evidence="10">
    <location>
        <begin position="473"/>
        <end position="494"/>
    </location>
</feature>
<proteinExistence type="inferred from homology"/>
<keyword evidence="5 10" id="KW-0812">Transmembrane</keyword>
<protein>
    <recommendedName>
        <fullName evidence="11">Amino acid transporter transmembrane domain-containing protein</fullName>
    </recommendedName>
</protein>
<evidence type="ECO:0000313" key="12">
    <source>
        <dbReference type="EMBL" id="KAK0522320.1"/>
    </source>
</evidence>
<dbReference type="PANTHER" id="PTHR22950">
    <property type="entry name" value="AMINO ACID TRANSPORTER"/>
    <property type="match status" value="1"/>
</dbReference>
<feature type="transmembrane region" description="Helical" evidence="10">
    <location>
        <begin position="322"/>
        <end position="341"/>
    </location>
</feature>
<dbReference type="GO" id="GO:0061459">
    <property type="term" value="F:L-arginine transmembrane transporter activity"/>
    <property type="evidence" value="ECO:0007669"/>
    <property type="project" value="TreeGrafter"/>
</dbReference>
<feature type="region of interest" description="Disordered" evidence="9">
    <location>
        <begin position="380"/>
        <end position="455"/>
    </location>
</feature>
<evidence type="ECO:0000313" key="13">
    <source>
        <dbReference type="Proteomes" id="UP001176521"/>
    </source>
</evidence>
<feature type="compositionally biased region" description="Acidic residues" evidence="9">
    <location>
        <begin position="423"/>
        <end position="439"/>
    </location>
</feature>
<dbReference type="Pfam" id="PF01490">
    <property type="entry name" value="Aa_trans"/>
    <property type="match status" value="1"/>
</dbReference>
<dbReference type="GO" id="GO:0005302">
    <property type="term" value="F:L-tyrosine transmembrane transporter activity"/>
    <property type="evidence" value="ECO:0007669"/>
    <property type="project" value="TreeGrafter"/>
</dbReference>
<keyword evidence="6" id="KW-0029">Amino-acid transport</keyword>
<evidence type="ECO:0000256" key="5">
    <source>
        <dbReference type="ARBA" id="ARBA00022692"/>
    </source>
</evidence>
<evidence type="ECO:0000256" key="8">
    <source>
        <dbReference type="ARBA" id="ARBA00023136"/>
    </source>
</evidence>
<feature type="compositionally biased region" description="Basic residues" evidence="9">
    <location>
        <begin position="32"/>
        <end position="46"/>
    </location>
</feature>
<evidence type="ECO:0000256" key="1">
    <source>
        <dbReference type="ARBA" id="ARBA00004128"/>
    </source>
</evidence>
<keyword evidence="8 10" id="KW-0472">Membrane</keyword>
<evidence type="ECO:0000259" key="11">
    <source>
        <dbReference type="Pfam" id="PF01490"/>
    </source>
</evidence>
<dbReference type="GO" id="GO:0005313">
    <property type="term" value="F:L-glutamate transmembrane transporter activity"/>
    <property type="evidence" value="ECO:0007669"/>
    <property type="project" value="TreeGrafter"/>
</dbReference>
<feature type="transmembrane region" description="Helical" evidence="10">
    <location>
        <begin position="535"/>
        <end position="557"/>
    </location>
</feature>
<feature type="transmembrane region" description="Helical" evidence="10">
    <location>
        <begin position="249"/>
        <end position="270"/>
    </location>
</feature>
<dbReference type="AlphaFoldDB" id="A0AAN6G754"/>
<dbReference type="GO" id="GO:0015194">
    <property type="term" value="F:L-serine transmembrane transporter activity"/>
    <property type="evidence" value="ECO:0007669"/>
    <property type="project" value="TreeGrafter"/>
</dbReference>
<feature type="transmembrane region" description="Helical" evidence="10">
    <location>
        <begin position="500"/>
        <end position="523"/>
    </location>
</feature>
<evidence type="ECO:0000256" key="6">
    <source>
        <dbReference type="ARBA" id="ARBA00022970"/>
    </source>
</evidence>
<reference evidence="12" key="1">
    <citation type="journal article" date="2023" name="PhytoFront">
        <title>Draft Genome Resources of Seven Strains of Tilletia horrida, Causal Agent of Kernel Smut of Rice.</title>
        <authorList>
            <person name="Khanal S."/>
            <person name="Antony Babu S."/>
            <person name="Zhou X.G."/>
        </authorList>
    </citation>
    <scope>NUCLEOTIDE SEQUENCE</scope>
    <source>
        <strain evidence="12">TX3</strain>
    </source>
</reference>
<keyword evidence="4" id="KW-0926">Vacuole</keyword>
<feature type="transmembrane region" description="Helical" evidence="10">
    <location>
        <begin position="139"/>
        <end position="159"/>
    </location>
</feature>
<dbReference type="EMBL" id="JAPDMQ010000596">
    <property type="protein sequence ID" value="KAK0522320.1"/>
    <property type="molecule type" value="Genomic_DNA"/>
</dbReference>
<evidence type="ECO:0000256" key="9">
    <source>
        <dbReference type="SAM" id="MobiDB-lite"/>
    </source>
</evidence>
<keyword evidence="3" id="KW-0813">Transport</keyword>
<evidence type="ECO:0000256" key="7">
    <source>
        <dbReference type="ARBA" id="ARBA00022989"/>
    </source>
</evidence>
<feature type="transmembrane region" description="Helical" evidence="10">
    <location>
        <begin position="577"/>
        <end position="596"/>
    </location>
</feature>
<evidence type="ECO:0000256" key="3">
    <source>
        <dbReference type="ARBA" id="ARBA00022448"/>
    </source>
</evidence>
<dbReference type="PANTHER" id="PTHR22950:SF678">
    <property type="entry name" value="VACUOLAR AMINO ACID TRANSPORTER 5-RELATED"/>
    <property type="match status" value="1"/>
</dbReference>
<feature type="transmembrane region" description="Helical" evidence="10">
    <location>
        <begin position="82"/>
        <end position="103"/>
    </location>
</feature>
<feature type="compositionally biased region" description="Polar residues" evidence="9">
    <location>
        <begin position="405"/>
        <end position="415"/>
    </location>
</feature>
<name>A0AAN6G754_9BASI</name>
<feature type="transmembrane region" description="Helical" evidence="10">
    <location>
        <begin position="51"/>
        <end position="76"/>
    </location>
</feature>
<gene>
    <name evidence="12" type="ORF">OC842_006502</name>
</gene>
<feature type="compositionally biased region" description="Low complexity" evidence="9">
    <location>
        <begin position="1"/>
        <end position="28"/>
    </location>
</feature>
<feature type="transmembrane region" description="Helical" evidence="10">
    <location>
        <begin position="282"/>
        <end position="302"/>
    </location>
</feature>
<accession>A0AAN6G754</accession>
<dbReference type="InterPro" id="IPR013057">
    <property type="entry name" value="AA_transpt_TM"/>
</dbReference>
<sequence length="639" mass="66958">MTTAGSSSSSSDGGARAPGAGAGSASSSQQQQHRHHATLPPRQRKRRTAEASLFSSIANLTNTQIGAAMLSLPHAIASTGLLLGLLMVVFCGFTSALGLYLLTRCADKLGGRRTSFFEIASRTVPGGAKWFDAAIALKCFGVSIGYLIICGQLMPQVVISFTKALHRDIHAIPDVLLDRSTWILVLMIFLLPFCFLRRLDSLRHTSYLSLLAVLYLVVIVLTYALAPSMRATLPPRKGEIHLITFDSHLISIFPVFVFAFTCAQNVFPVFNELKRNTEKRVNRVIGASVGTAGFVYMVVGGFGYGTFGSAVADNIITMYPSTNLFVCFGRLSIVTLTLFSYPLQIHPCRASLDKVLFSSAQSANGLSTLADAEEDEAHAPLNPAHHHDGSSSYRDEDDGEAPAPGQSSAANSLPSRSAAYADGDADGDGDAGADADTEADAQNGHTVSVSEAAKARRRERLAQARERKAEIPLGRWCILTASLLSATFVVSMLVDDLGLVLGVVGSVGSTTISFILPGILYAMMHKDEPPSRIRLYAKLLAMWGILVMIVSLTANIIKIVHTVSPGAGSGPGGSVAGTLAGGAVAAAAAAATPFNATAAKVDKLMSLGVVLPLSTASASTATVTASAASALSAATGVRM</sequence>
<keyword evidence="7 10" id="KW-1133">Transmembrane helix</keyword>
<dbReference type="Proteomes" id="UP001176521">
    <property type="component" value="Unassembled WGS sequence"/>
</dbReference>